<name>A0A077LCE5_9BACT</name>
<keyword evidence="2" id="KW-1185">Reference proteome</keyword>
<dbReference type="OrthoDB" id="399110at2"/>
<dbReference type="RefSeq" id="WP_045434215.1">
    <property type="nucleotide sequence ID" value="NZ_AP014631.1"/>
</dbReference>
<accession>A0A077LCE5</accession>
<dbReference type="EMBL" id="AP014631">
    <property type="protein sequence ID" value="BAP39759.1"/>
    <property type="molecule type" value="Genomic_DNA"/>
</dbReference>
<evidence type="ECO:0000313" key="2">
    <source>
        <dbReference type="Proteomes" id="UP000031641"/>
    </source>
</evidence>
<protein>
    <submittedName>
        <fullName evidence="1">Uncharacterized protein</fullName>
    </submittedName>
</protein>
<sequence length="208" mass="25019">MICTWLLTTEEDVENFSILPILDLTDFVIYKKISKKPFFNSTLINTYLEKNDKEIENLFFDENQYFLCPYKRFYDEYKEESKNEIVVNLNKYKNINKFKIKQLENLLNIIKTNNEKNGGLILAENNFYYIFADPNVVKKQFEEILTKKENQENVNYVFDVFQHFLPKLKKSNDMFLDNENQISKYVKTIVVMNIEKTLFDLKEESEIN</sequence>
<gene>
    <name evidence="1" type="ORF">MCAN360_0718</name>
</gene>
<organism evidence="1 2">
    <name type="scientific">Metamycoplasma canadense</name>
    <dbReference type="NCBI Taxonomy" id="29554"/>
    <lineage>
        <taxon>Bacteria</taxon>
        <taxon>Bacillati</taxon>
        <taxon>Mycoplasmatota</taxon>
        <taxon>Mycoplasmoidales</taxon>
        <taxon>Metamycoplasmataceae</taxon>
        <taxon>Metamycoplasma</taxon>
    </lineage>
</organism>
<proteinExistence type="predicted"/>
<evidence type="ECO:0000313" key="1">
    <source>
        <dbReference type="EMBL" id="BAP39759.1"/>
    </source>
</evidence>
<dbReference type="HOGENOM" id="CLU_1319746_0_0_14"/>
<dbReference type="AlphaFoldDB" id="A0A077LCE5"/>
<dbReference type="KEGG" id="mcan:MCAN360_0718"/>
<reference evidence="2" key="1">
    <citation type="journal article" date="2014" name="Genome Announc.">
        <title>Complete Genome Sequence of Mycoplasma canadense Strain HAZ 360_1 from Bovine Mastitic Milk in Japan.</title>
        <authorList>
            <person name="Hata E."/>
        </authorList>
    </citation>
    <scope>NUCLEOTIDE SEQUENCE [LARGE SCALE GENOMIC DNA]</scope>
    <source>
        <strain evidence="2">HAZ360_1</strain>
    </source>
</reference>
<dbReference type="Proteomes" id="UP000031641">
    <property type="component" value="Chromosome"/>
</dbReference>